<name>C1GGP5_PARBD</name>
<sequence length="115" mass="12823">MSAAAIPLSIRGLYQRAAGNGLLEKPAQLEATGIGQTKNNTRNSAELILRKPLIGYFPCKDSARNKLFRLDAIPTRDLVLVWDRPREDGKSSKDTKQFECWWRGQGIGSQTLAKH</sequence>
<organism evidence="1 2">
    <name type="scientific">Paracoccidioides brasiliensis (strain Pb18)</name>
    <dbReference type="NCBI Taxonomy" id="502780"/>
    <lineage>
        <taxon>Eukaryota</taxon>
        <taxon>Fungi</taxon>
        <taxon>Dikarya</taxon>
        <taxon>Ascomycota</taxon>
        <taxon>Pezizomycotina</taxon>
        <taxon>Eurotiomycetes</taxon>
        <taxon>Eurotiomycetidae</taxon>
        <taxon>Onygenales</taxon>
        <taxon>Ajellomycetaceae</taxon>
        <taxon>Paracoccidioides</taxon>
    </lineage>
</organism>
<proteinExistence type="predicted"/>
<dbReference type="RefSeq" id="XP_010761766.1">
    <property type="nucleotide sequence ID" value="XM_010763464.1"/>
</dbReference>
<reference evidence="1 2" key="1">
    <citation type="journal article" date="2011" name="PLoS Genet.">
        <title>Comparative genomic analysis of human fungal pathogens causing paracoccidioidomycosis.</title>
        <authorList>
            <person name="Desjardins C.A."/>
            <person name="Champion M.D."/>
            <person name="Holder J.W."/>
            <person name="Muszewska A."/>
            <person name="Goldberg J."/>
            <person name="Bailao A.M."/>
            <person name="Brigido M.M."/>
            <person name="Ferreira M.E."/>
            <person name="Garcia A.M."/>
            <person name="Grynberg M."/>
            <person name="Gujja S."/>
            <person name="Heiman D.I."/>
            <person name="Henn M.R."/>
            <person name="Kodira C.D."/>
            <person name="Leon-Narvaez H."/>
            <person name="Longo L.V."/>
            <person name="Ma L.J."/>
            <person name="Malavazi I."/>
            <person name="Matsuo A.L."/>
            <person name="Morais F.V."/>
            <person name="Pereira M."/>
            <person name="Rodriguez-Brito S."/>
            <person name="Sakthikumar S."/>
            <person name="Salem-Izacc S.M."/>
            <person name="Sykes S.M."/>
            <person name="Teixeira M.M."/>
            <person name="Vallejo M.C."/>
            <person name="Walter M.E."/>
            <person name="Yandava C."/>
            <person name="Young S."/>
            <person name="Zeng Q."/>
            <person name="Zucker J."/>
            <person name="Felipe M.S."/>
            <person name="Goldman G.H."/>
            <person name="Haas B.J."/>
            <person name="McEwen J.G."/>
            <person name="Nino-Vega G."/>
            <person name="Puccia R."/>
            <person name="San-Blas G."/>
            <person name="Soares C.M."/>
            <person name="Birren B.W."/>
            <person name="Cuomo C.A."/>
        </authorList>
    </citation>
    <scope>NUCLEOTIDE SEQUENCE [LARGE SCALE GENOMIC DNA]</scope>
    <source>
        <strain evidence="1 2">Pb18</strain>
    </source>
</reference>
<dbReference type="KEGG" id="pbn:PADG_06482"/>
<evidence type="ECO:0000313" key="1">
    <source>
        <dbReference type="EMBL" id="EEH50403.2"/>
    </source>
</evidence>
<dbReference type="Proteomes" id="UP000001628">
    <property type="component" value="Unassembled WGS sequence"/>
</dbReference>
<protein>
    <submittedName>
        <fullName evidence="1">Uncharacterized protein</fullName>
    </submittedName>
</protein>
<dbReference type="GeneID" id="22585197"/>
<accession>C1GGP5</accession>
<gene>
    <name evidence="1" type="ORF">PADG_06482</name>
</gene>
<evidence type="ECO:0000313" key="2">
    <source>
        <dbReference type="Proteomes" id="UP000001628"/>
    </source>
</evidence>
<dbReference type="EMBL" id="KN275964">
    <property type="protein sequence ID" value="EEH50403.2"/>
    <property type="molecule type" value="Genomic_DNA"/>
</dbReference>
<keyword evidence="2" id="KW-1185">Reference proteome</keyword>
<dbReference type="VEuPathDB" id="FungiDB:PADG_06482"/>
<dbReference type="HOGENOM" id="CLU_2109770_0_0_1"/>
<dbReference type="AlphaFoldDB" id="C1GGP5"/>
<dbReference type="InParanoid" id="C1GGP5"/>